<evidence type="ECO:0000256" key="1">
    <source>
        <dbReference type="SAM" id="Phobius"/>
    </source>
</evidence>
<dbReference type="EMBL" id="CP031165">
    <property type="protein sequence ID" value="AXV06242.1"/>
    <property type="molecule type" value="Genomic_DNA"/>
</dbReference>
<dbReference type="RefSeq" id="WP_114590930.1">
    <property type="nucleotide sequence ID" value="NZ_CP031165.1"/>
</dbReference>
<keyword evidence="1" id="KW-1133">Transmembrane helix</keyword>
<dbReference type="OrthoDB" id="3779668at2"/>
<keyword evidence="1" id="KW-0812">Transmembrane</keyword>
<organism evidence="2 3">
    <name type="scientific">Euzebya pacifica</name>
    <dbReference type="NCBI Taxonomy" id="1608957"/>
    <lineage>
        <taxon>Bacteria</taxon>
        <taxon>Bacillati</taxon>
        <taxon>Actinomycetota</taxon>
        <taxon>Nitriliruptoria</taxon>
        <taxon>Euzebyales</taxon>
    </lineage>
</organism>
<keyword evidence="3" id="KW-1185">Reference proteome</keyword>
<reference evidence="2 3" key="1">
    <citation type="submission" date="2018-09" db="EMBL/GenBank/DDBJ databases">
        <title>Complete genome sequence of Euzebya sp. DY32-46 isolated from seawater of Pacific Ocean.</title>
        <authorList>
            <person name="Xu L."/>
            <person name="Wu Y.-H."/>
            <person name="Xu X.-W."/>
        </authorList>
    </citation>
    <scope>NUCLEOTIDE SEQUENCE [LARGE SCALE GENOMIC DNA]</scope>
    <source>
        <strain evidence="2 3">DY32-46</strain>
    </source>
</reference>
<dbReference type="KEGG" id="euz:DVS28_a1549"/>
<evidence type="ECO:0000313" key="2">
    <source>
        <dbReference type="EMBL" id="AXV06242.1"/>
    </source>
</evidence>
<name>A0A346XVJ5_9ACTN</name>
<dbReference type="Proteomes" id="UP000264006">
    <property type="component" value="Chromosome"/>
</dbReference>
<proteinExistence type="predicted"/>
<sequence length="346" mass="36150">MTNDLLDTLRAHDPARPRTAAVRSATSDVVSRIADTPRPAARPARALSRGDRAPWAFGAVAAGLVALLVVVVVRVAPAPNAVGDGGTQVFGDVGPHLLLTAEGWNLDRVDVQSDSFGEATFSGPEGSMDLHWRPAEEHSGWLADRRTSTTPLDQIVVDGRQADLMAYAATDHTALWTDDVRSLELRGGGMDAEAFTALAASLAPATPEEWSAALPDSAISPSQRGTVVSQMLDGLPLPPGFDQAALEGAESTNDRYQLGAAVTGAVACGWIEEWIAARGVGDDTRATTARDALASAHGWPILDEMSAEGAYPQVLRQYADAVNADGTIEGGTTLTVEESYAAALGC</sequence>
<protein>
    <submittedName>
        <fullName evidence="2">Uncharacterized protein</fullName>
    </submittedName>
</protein>
<evidence type="ECO:0000313" key="3">
    <source>
        <dbReference type="Proteomes" id="UP000264006"/>
    </source>
</evidence>
<feature type="transmembrane region" description="Helical" evidence="1">
    <location>
        <begin position="55"/>
        <end position="76"/>
    </location>
</feature>
<dbReference type="AlphaFoldDB" id="A0A346XVJ5"/>
<accession>A0A346XVJ5</accession>
<gene>
    <name evidence="2" type="ORF">DVS28_a1549</name>
</gene>
<keyword evidence="1" id="KW-0472">Membrane</keyword>